<organism evidence="6 7">
    <name type="scientific">Spelaeicoccus albus</name>
    <dbReference type="NCBI Taxonomy" id="1280376"/>
    <lineage>
        <taxon>Bacteria</taxon>
        <taxon>Bacillati</taxon>
        <taxon>Actinomycetota</taxon>
        <taxon>Actinomycetes</taxon>
        <taxon>Micrococcales</taxon>
        <taxon>Brevibacteriaceae</taxon>
        <taxon>Spelaeicoccus</taxon>
    </lineage>
</organism>
<comment type="cofactor">
    <cofactor evidence="5">
        <name>Mg(2+)</name>
        <dbReference type="ChEBI" id="CHEBI:18420"/>
    </cofactor>
</comment>
<keyword evidence="2 4" id="KW-0547">Nucleotide-binding</keyword>
<dbReference type="GO" id="GO:0046872">
    <property type="term" value="F:metal ion binding"/>
    <property type="evidence" value="ECO:0007669"/>
    <property type="project" value="UniProtKB-KW"/>
</dbReference>
<name>A0A7Z0A949_9MICO</name>
<feature type="binding site" evidence="4">
    <location>
        <begin position="5"/>
        <end position="9"/>
    </location>
    <ligand>
        <name>ATP</name>
        <dbReference type="ChEBI" id="CHEBI:30616"/>
    </ligand>
</feature>
<evidence type="ECO:0000313" key="7">
    <source>
        <dbReference type="Proteomes" id="UP000539111"/>
    </source>
</evidence>
<sequence length="215" mass="23155">MSTEKSLLRAEIRQARREKSAAERLHAKQRFSVPGFEIVMRQLDLMAPGGPHSVAGYSPLLGEPDVRGLLNRLIAVGVEVYLPVSTPQRPLEWAADDGRYRPSSVGGGPEPVGPVITSAELIDRAGVVIVPALAVDRRGARLGQGGGFYDRSFTELRTVTGSETCTFWAAVYDDEVLPARAVPTLPHDLRVDAALTPSGLDVFRKTRRGVGNASS</sequence>
<evidence type="ECO:0000313" key="6">
    <source>
        <dbReference type="EMBL" id="NYI65896.1"/>
    </source>
</evidence>
<dbReference type="PANTHER" id="PTHR23407">
    <property type="entry name" value="ATPASE INHIBITOR/5-FORMYLTETRAHYDROFOLATE CYCLO-LIGASE"/>
    <property type="match status" value="1"/>
</dbReference>
<protein>
    <recommendedName>
        <fullName evidence="5">5-formyltetrahydrofolate cyclo-ligase</fullName>
        <ecNumber evidence="5">6.3.3.2</ecNumber>
    </recommendedName>
</protein>
<dbReference type="PANTHER" id="PTHR23407:SF1">
    <property type="entry name" value="5-FORMYLTETRAHYDROFOLATE CYCLO-LIGASE"/>
    <property type="match status" value="1"/>
</dbReference>
<keyword evidence="5" id="KW-0460">Magnesium</keyword>
<feature type="binding site" evidence="4">
    <location>
        <begin position="141"/>
        <end position="149"/>
    </location>
    <ligand>
        <name>ATP</name>
        <dbReference type="ChEBI" id="CHEBI:30616"/>
    </ligand>
</feature>
<dbReference type="GO" id="GO:0035999">
    <property type="term" value="P:tetrahydrofolate interconversion"/>
    <property type="evidence" value="ECO:0007669"/>
    <property type="project" value="TreeGrafter"/>
</dbReference>
<dbReference type="RefSeq" id="WP_179424909.1">
    <property type="nucleotide sequence ID" value="NZ_JACBZP010000001.1"/>
</dbReference>
<keyword evidence="7" id="KW-1185">Reference proteome</keyword>
<comment type="similarity">
    <text evidence="1 5">Belongs to the 5-formyltetrahydrofolate cyclo-ligase family.</text>
</comment>
<dbReference type="EC" id="6.3.3.2" evidence="5"/>
<dbReference type="Gene3D" id="3.40.50.10420">
    <property type="entry name" value="NagB/RpiA/CoA transferase-like"/>
    <property type="match status" value="1"/>
</dbReference>
<feature type="binding site" evidence="4">
    <location>
        <position position="63"/>
    </location>
    <ligand>
        <name>substrate</name>
    </ligand>
</feature>
<keyword evidence="5" id="KW-0479">Metal-binding</keyword>
<reference evidence="6 7" key="1">
    <citation type="submission" date="2020-07" db="EMBL/GenBank/DDBJ databases">
        <title>Sequencing the genomes of 1000 actinobacteria strains.</title>
        <authorList>
            <person name="Klenk H.-P."/>
        </authorList>
    </citation>
    <scope>NUCLEOTIDE SEQUENCE [LARGE SCALE GENOMIC DNA]</scope>
    <source>
        <strain evidence="6 7">DSM 26341</strain>
    </source>
</reference>
<comment type="catalytic activity">
    <reaction evidence="5">
        <text>(6S)-5-formyl-5,6,7,8-tetrahydrofolate + ATP = (6R)-5,10-methenyltetrahydrofolate + ADP + phosphate</text>
        <dbReference type="Rhea" id="RHEA:10488"/>
        <dbReference type="ChEBI" id="CHEBI:30616"/>
        <dbReference type="ChEBI" id="CHEBI:43474"/>
        <dbReference type="ChEBI" id="CHEBI:57455"/>
        <dbReference type="ChEBI" id="CHEBI:57457"/>
        <dbReference type="ChEBI" id="CHEBI:456216"/>
        <dbReference type="EC" id="6.3.3.2"/>
    </reaction>
</comment>
<evidence type="ECO:0000256" key="2">
    <source>
        <dbReference type="ARBA" id="ARBA00022741"/>
    </source>
</evidence>
<dbReference type="SUPFAM" id="SSF100950">
    <property type="entry name" value="NagB/RpiA/CoA transferase-like"/>
    <property type="match status" value="1"/>
</dbReference>
<dbReference type="Proteomes" id="UP000539111">
    <property type="component" value="Unassembled WGS sequence"/>
</dbReference>
<evidence type="ECO:0000256" key="3">
    <source>
        <dbReference type="ARBA" id="ARBA00022840"/>
    </source>
</evidence>
<dbReference type="NCBIfam" id="TIGR02727">
    <property type="entry name" value="MTHFS_bact"/>
    <property type="match status" value="1"/>
</dbReference>
<evidence type="ECO:0000256" key="4">
    <source>
        <dbReference type="PIRSR" id="PIRSR006806-1"/>
    </source>
</evidence>
<dbReference type="GO" id="GO:0009396">
    <property type="term" value="P:folic acid-containing compound biosynthetic process"/>
    <property type="evidence" value="ECO:0007669"/>
    <property type="project" value="TreeGrafter"/>
</dbReference>
<comment type="caution">
    <text evidence="6">The sequence shown here is derived from an EMBL/GenBank/DDBJ whole genome shotgun (WGS) entry which is preliminary data.</text>
</comment>
<keyword evidence="6" id="KW-0436">Ligase</keyword>
<dbReference type="PIRSF" id="PIRSF006806">
    <property type="entry name" value="FTHF_cligase"/>
    <property type="match status" value="1"/>
</dbReference>
<proteinExistence type="inferred from homology"/>
<dbReference type="GO" id="GO:0030272">
    <property type="term" value="F:5-formyltetrahydrofolate cyclo-ligase activity"/>
    <property type="evidence" value="ECO:0007669"/>
    <property type="project" value="UniProtKB-EC"/>
</dbReference>
<dbReference type="InterPro" id="IPR037171">
    <property type="entry name" value="NagB/RpiA_transferase-like"/>
</dbReference>
<dbReference type="InterPro" id="IPR002698">
    <property type="entry name" value="FTHF_cligase"/>
</dbReference>
<accession>A0A7Z0A949</accession>
<dbReference type="GO" id="GO:0005524">
    <property type="term" value="F:ATP binding"/>
    <property type="evidence" value="ECO:0007669"/>
    <property type="project" value="UniProtKB-KW"/>
</dbReference>
<dbReference type="AlphaFoldDB" id="A0A7Z0A949"/>
<evidence type="ECO:0000256" key="1">
    <source>
        <dbReference type="ARBA" id="ARBA00010638"/>
    </source>
</evidence>
<gene>
    <name evidence="6" type="ORF">BJY26_000202</name>
</gene>
<keyword evidence="3 4" id="KW-0067">ATP-binding</keyword>
<dbReference type="Pfam" id="PF01812">
    <property type="entry name" value="5-FTHF_cyc-lig"/>
    <property type="match status" value="1"/>
</dbReference>
<dbReference type="InterPro" id="IPR024185">
    <property type="entry name" value="FTHF_cligase-like_sf"/>
</dbReference>
<dbReference type="EMBL" id="JACBZP010000001">
    <property type="protein sequence ID" value="NYI65896.1"/>
    <property type="molecule type" value="Genomic_DNA"/>
</dbReference>
<evidence type="ECO:0000256" key="5">
    <source>
        <dbReference type="RuleBase" id="RU361279"/>
    </source>
</evidence>